<dbReference type="RefSeq" id="WP_015722972.1">
    <property type="nucleotide sequence ID" value="NC_014972.1"/>
</dbReference>
<keyword evidence="1" id="KW-0813">Transport</keyword>
<evidence type="ECO:0000256" key="2">
    <source>
        <dbReference type="ARBA" id="ARBA00022617"/>
    </source>
</evidence>
<evidence type="ECO:0000259" key="7">
    <source>
        <dbReference type="Pfam" id="PF02085"/>
    </source>
</evidence>
<evidence type="ECO:0000256" key="1">
    <source>
        <dbReference type="ARBA" id="ARBA00022448"/>
    </source>
</evidence>
<dbReference type="GO" id="GO:0020037">
    <property type="term" value="F:heme binding"/>
    <property type="evidence" value="ECO:0007669"/>
    <property type="project" value="InterPro"/>
</dbReference>
<evidence type="ECO:0000313" key="8">
    <source>
        <dbReference type="EMBL" id="ADW16424.1"/>
    </source>
</evidence>
<evidence type="ECO:0000256" key="4">
    <source>
        <dbReference type="ARBA" id="ARBA00022982"/>
    </source>
</evidence>
<feature type="signal peptide" evidence="6">
    <location>
        <begin position="1"/>
        <end position="19"/>
    </location>
</feature>
<dbReference type="InterPro" id="IPR036280">
    <property type="entry name" value="Multihaem_cyt_sf"/>
</dbReference>
<evidence type="ECO:0000256" key="5">
    <source>
        <dbReference type="ARBA" id="ARBA00023004"/>
    </source>
</evidence>
<dbReference type="AlphaFoldDB" id="A0A7U3YJA5"/>
<feature type="domain" description="Class III cytochrome C" evidence="7">
    <location>
        <begin position="38"/>
        <end position="129"/>
    </location>
</feature>
<name>A0A7U3YJA5_DESPD</name>
<protein>
    <submittedName>
        <fullName evidence="8">Cytochrome C3</fullName>
    </submittedName>
</protein>
<dbReference type="CDD" id="cd08168">
    <property type="entry name" value="Cytochrom_C3"/>
    <property type="match status" value="1"/>
</dbReference>
<keyword evidence="5" id="KW-0408">Iron</keyword>
<evidence type="ECO:0000313" key="9">
    <source>
        <dbReference type="Proteomes" id="UP000006365"/>
    </source>
</evidence>
<dbReference type="KEGG" id="dpr:Despr_0237"/>
<dbReference type="Pfam" id="PF02085">
    <property type="entry name" value="Cytochrom_CIII"/>
    <property type="match status" value="1"/>
</dbReference>
<evidence type="ECO:0000256" key="3">
    <source>
        <dbReference type="ARBA" id="ARBA00022723"/>
    </source>
</evidence>
<accession>A0A7U3YJA5</accession>
<feature type="chain" id="PRO_5031045744" evidence="6">
    <location>
        <begin position="20"/>
        <end position="132"/>
    </location>
</feature>
<reference evidence="8 9" key="1">
    <citation type="journal article" date="2011" name="Stand. Genomic Sci.">
        <title>Complete genome sequence of Desulfobulbus propionicus type strain (1pr3).</title>
        <authorList>
            <person name="Pagani I."/>
            <person name="Lapidus A."/>
            <person name="Nolan M."/>
            <person name="Lucas S."/>
            <person name="Hammon N."/>
            <person name="Deshpande S."/>
            <person name="Cheng J.F."/>
            <person name="Chertkov O."/>
            <person name="Davenport K."/>
            <person name="Tapia R."/>
            <person name="Han C."/>
            <person name="Goodwin L."/>
            <person name="Pitluck S."/>
            <person name="Liolios K."/>
            <person name="Mavromatis K."/>
            <person name="Ivanova N."/>
            <person name="Mikhailova N."/>
            <person name="Pati A."/>
            <person name="Chen A."/>
            <person name="Palaniappan K."/>
            <person name="Land M."/>
            <person name="Hauser L."/>
            <person name="Chang Y.J."/>
            <person name="Jeffries C.D."/>
            <person name="Detter J.C."/>
            <person name="Brambilla E."/>
            <person name="Kannan K.P."/>
            <person name="Djao O.D."/>
            <person name="Rohde M."/>
            <person name="Pukall R."/>
            <person name="Spring S."/>
            <person name="Goker M."/>
            <person name="Sikorski J."/>
            <person name="Woyke T."/>
            <person name="Bristow J."/>
            <person name="Eisen J.A."/>
            <person name="Markowitz V."/>
            <person name="Hugenholtz P."/>
            <person name="Kyrpides N.C."/>
            <person name="Klenk H.P."/>
        </authorList>
    </citation>
    <scope>NUCLEOTIDE SEQUENCE [LARGE SCALE GENOMIC DNA]</scope>
    <source>
        <strain evidence="9">ATCC 33891 / DSM 2032 / 1pr3</strain>
    </source>
</reference>
<dbReference type="GO" id="GO:0046872">
    <property type="term" value="F:metal ion binding"/>
    <property type="evidence" value="ECO:0007669"/>
    <property type="project" value="UniProtKB-KW"/>
</dbReference>
<keyword evidence="4" id="KW-0249">Electron transport</keyword>
<sequence length="132" mass="14519">MRFNAVHGAILALCWTCIAALPVCATGGQGPEHVVIQSTIDKEKVAKPAYLPHHNHQWLECDGCHHSKGPGGKMEDYVAGQKIKQCETCHNSKAVMPEPIATLKRASHRLCMECHLQQDKDLARCGVCHTNK</sequence>
<dbReference type="Gene3D" id="3.90.10.10">
    <property type="entry name" value="Cytochrome C3"/>
    <property type="match status" value="1"/>
</dbReference>
<proteinExistence type="predicted"/>
<gene>
    <name evidence="8" type="ordered locus">Despr_0237</name>
</gene>
<organism evidence="8 9">
    <name type="scientific">Desulfobulbus propionicus (strain ATCC 33891 / DSM 2032 / VKM B-1956 / 1pr3)</name>
    <dbReference type="NCBI Taxonomy" id="577650"/>
    <lineage>
        <taxon>Bacteria</taxon>
        <taxon>Pseudomonadati</taxon>
        <taxon>Thermodesulfobacteriota</taxon>
        <taxon>Desulfobulbia</taxon>
        <taxon>Desulfobulbales</taxon>
        <taxon>Desulfobulbaceae</taxon>
        <taxon>Desulfobulbus</taxon>
    </lineage>
</organism>
<keyword evidence="3" id="KW-0479">Metal-binding</keyword>
<dbReference type="InterPro" id="IPR020942">
    <property type="entry name" value="Cyt_c_III_dom"/>
</dbReference>
<keyword evidence="2" id="KW-0349">Heme</keyword>
<dbReference type="SUPFAM" id="SSF48695">
    <property type="entry name" value="Multiheme cytochromes"/>
    <property type="match status" value="1"/>
</dbReference>
<dbReference type="Proteomes" id="UP000006365">
    <property type="component" value="Chromosome"/>
</dbReference>
<evidence type="ECO:0000256" key="6">
    <source>
        <dbReference type="SAM" id="SignalP"/>
    </source>
</evidence>
<dbReference type="EMBL" id="CP002364">
    <property type="protein sequence ID" value="ADW16424.1"/>
    <property type="molecule type" value="Genomic_DNA"/>
</dbReference>
<dbReference type="GO" id="GO:0009055">
    <property type="term" value="F:electron transfer activity"/>
    <property type="evidence" value="ECO:0007669"/>
    <property type="project" value="InterPro"/>
</dbReference>
<keyword evidence="9" id="KW-1185">Reference proteome</keyword>
<keyword evidence="6" id="KW-0732">Signal</keyword>